<organism evidence="11">
    <name type="scientific">Minutocellus polymorphus</name>
    <dbReference type="NCBI Taxonomy" id="265543"/>
    <lineage>
        <taxon>Eukaryota</taxon>
        <taxon>Sar</taxon>
        <taxon>Stramenopiles</taxon>
        <taxon>Ochrophyta</taxon>
        <taxon>Bacillariophyta</taxon>
        <taxon>Mediophyceae</taxon>
        <taxon>Cymatosirophycidae</taxon>
        <taxon>Cymatosirales</taxon>
        <taxon>Cymatosiraceae</taxon>
        <taxon>Minutocellus</taxon>
    </lineage>
</organism>
<evidence type="ECO:0000313" key="11">
    <source>
        <dbReference type="EMBL" id="CAD8373312.1"/>
    </source>
</evidence>
<dbReference type="PRINTS" id="PR01703">
    <property type="entry name" value="MNSODISMTASE"/>
</dbReference>
<keyword evidence="4 7" id="KW-0560">Oxidoreductase</keyword>
<reference evidence="11" key="1">
    <citation type="submission" date="2021-01" db="EMBL/GenBank/DDBJ databases">
        <authorList>
            <person name="Corre E."/>
            <person name="Pelletier E."/>
            <person name="Niang G."/>
            <person name="Scheremetjew M."/>
            <person name="Finn R."/>
            <person name="Kale V."/>
            <person name="Holt S."/>
            <person name="Cochrane G."/>
            <person name="Meng A."/>
            <person name="Brown T."/>
            <person name="Cohen L."/>
        </authorList>
    </citation>
    <scope>NUCLEOTIDE SEQUENCE</scope>
    <source>
        <strain evidence="11">CCMP3303</strain>
    </source>
</reference>
<comment type="function">
    <text evidence="7">Destroys radicals which are normally produced within the cells and which are toxic to biological systems.</text>
</comment>
<evidence type="ECO:0000256" key="6">
    <source>
        <dbReference type="PIRSR" id="PIRSR000349-1"/>
    </source>
</evidence>
<dbReference type="PIRSF" id="PIRSF000349">
    <property type="entry name" value="SODismutase"/>
    <property type="match status" value="1"/>
</dbReference>
<dbReference type="InterPro" id="IPR019831">
    <property type="entry name" value="Mn/Fe_SOD_N"/>
</dbReference>
<accession>A0A7S0AV34</accession>
<feature type="signal peptide" evidence="8">
    <location>
        <begin position="1"/>
        <end position="17"/>
    </location>
</feature>
<evidence type="ECO:0000256" key="5">
    <source>
        <dbReference type="ARBA" id="ARBA00023004"/>
    </source>
</evidence>
<dbReference type="EMBL" id="HBEJ01012610">
    <property type="protein sequence ID" value="CAD8373312.1"/>
    <property type="molecule type" value="Transcribed_RNA"/>
</dbReference>
<evidence type="ECO:0000256" key="8">
    <source>
        <dbReference type="SAM" id="SignalP"/>
    </source>
</evidence>
<comment type="cofactor">
    <cofactor evidence="1">
        <name>Fe cation</name>
        <dbReference type="ChEBI" id="CHEBI:24875"/>
    </cofactor>
</comment>
<sequence>MRLLAVLLPLAVAHTSAETYQQPPLPFATNALEPVIGKQTLEIHHGKHEKKYVDTMNSMVKGTDLEGKPLDVIVKTAHKRGNQVLFNNAAQAWNHAFYFKCLSPPSAGGGSHWRKNGEDKTNEPDKDSQIFKAIKKSFGGFKPFRGMFVQAATTAFGSGWAWLCYDVKNDALLVTKTIGADNPMTDGLVPLLTIDVWEHAYYLNYQNKRPEYIDAFLDKLVNWDQVEKNLLEAISSTGGKSRLAAEL</sequence>
<evidence type="ECO:0000256" key="4">
    <source>
        <dbReference type="ARBA" id="ARBA00023002"/>
    </source>
</evidence>
<dbReference type="InterPro" id="IPR001189">
    <property type="entry name" value="Mn/Fe_SOD"/>
</dbReference>
<keyword evidence="3 6" id="KW-0479">Metal-binding</keyword>
<evidence type="ECO:0000259" key="9">
    <source>
        <dbReference type="Pfam" id="PF00081"/>
    </source>
</evidence>
<dbReference type="InterPro" id="IPR019833">
    <property type="entry name" value="Mn/Fe_SOD_BS"/>
</dbReference>
<dbReference type="PANTHER" id="PTHR42769">
    <property type="entry name" value="SUPEROXIDE DISMUTASE"/>
    <property type="match status" value="1"/>
</dbReference>
<dbReference type="InterPro" id="IPR036314">
    <property type="entry name" value="SOD_C_sf"/>
</dbReference>
<keyword evidence="5" id="KW-0408">Iron</keyword>
<dbReference type="InterPro" id="IPR036324">
    <property type="entry name" value="Mn/Fe_SOD_N_sf"/>
</dbReference>
<feature type="binding site" evidence="6">
    <location>
        <position position="44"/>
    </location>
    <ligand>
        <name>Mn(2+)</name>
        <dbReference type="ChEBI" id="CHEBI:29035"/>
    </ligand>
</feature>
<gene>
    <name evidence="11" type="ORF">MPOL1434_LOCUS7396</name>
</gene>
<dbReference type="SUPFAM" id="SSF46609">
    <property type="entry name" value="Fe,Mn superoxide dismutase (SOD), N-terminal domain"/>
    <property type="match status" value="1"/>
</dbReference>
<feature type="domain" description="Manganese/iron superoxide dismutase C-terminal" evidence="10">
    <location>
        <begin position="128"/>
        <end position="229"/>
    </location>
</feature>
<protein>
    <recommendedName>
        <fullName evidence="7">Superoxide dismutase</fullName>
        <ecNumber evidence="7">1.15.1.1</ecNumber>
    </recommendedName>
</protein>
<dbReference type="AlphaFoldDB" id="A0A7S0AV34"/>
<dbReference type="EC" id="1.15.1.1" evidence="7"/>
<dbReference type="PROSITE" id="PS00088">
    <property type="entry name" value="SOD_MN"/>
    <property type="match status" value="1"/>
</dbReference>
<keyword evidence="8" id="KW-0732">Signal</keyword>
<comment type="catalytic activity">
    <reaction evidence="7">
        <text>2 superoxide + 2 H(+) = H2O2 + O2</text>
        <dbReference type="Rhea" id="RHEA:20696"/>
        <dbReference type="ChEBI" id="CHEBI:15378"/>
        <dbReference type="ChEBI" id="CHEBI:15379"/>
        <dbReference type="ChEBI" id="CHEBI:16240"/>
        <dbReference type="ChEBI" id="CHEBI:18421"/>
        <dbReference type="EC" id="1.15.1.1"/>
    </reaction>
</comment>
<evidence type="ECO:0000259" key="10">
    <source>
        <dbReference type="Pfam" id="PF02777"/>
    </source>
</evidence>
<proteinExistence type="inferred from homology"/>
<name>A0A7S0AV34_9STRA</name>
<dbReference type="Gene3D" id="1.10.287.990">
    <property type="entry name" value="Fe,Mn superoxide dismutase (SOD) domain"/>
    <property type="match status" value="1"/>
</dbReference>
<evidence type="ECO:0000256" key="7">
    <source>
        <dbReference type="RuleBase" id="RU000414"/>
    </source>
</evidence>
<dbReference type="SUPFAM" id="SSF54719">
    <property type="entry name" value="Fe,Mn superoxide dismutase (SOD), C-terminal domain"/>
    <property type="match status" value="1"/>
</dbReference>
<evidence type="ECO:0000256" key="2">
    <source>
        <dbReference type="ARBA" id="ARBA00008714"/>
    </source>
</evidence>
<dbReference type="GO" id="GO:0046872">
    <property type="term" value="F:metal ion binding"/>
    <property type="evidence" value="ECO:0007669"/>
    <property type="project" value="UniProtKB-KW"/>
</dbReference>
<dbReference type="GO" id="GO:0004784">
    <property type="term" value="F:superoxide dismutase activity"/>
    <property type="evidence" value="ECO:0007669"/>
    <property type="project" value="UniProtKB-EC"/>
</dbReference>
<feature type="binding site" evidence="6">
    <location>
        <position position="195"/>
    </location>
    <ligand>
        <name>Mn(2+)</name>
        <dbReference type="ChEBI" id="CHEBI:29035"/>
    </ligand>
</feature>
<evidence type="ECO:0000256" key="3">
    <source>
        <dbReference type="ARBA" id="ARBA00022723"/>
    </source>
</evidence>
<dbReference type="InterPro" id="IPR019832">
    <property type="entry name" value="Mn/Fe_SOD_C"/>
</dbReference>
<dbReference type="PANTHER" id="PTHR42769:SF3">
    <property type="entry name" value="SUPEROXIDE DISMUTASE [FE] 2, CHLOROPLASTIC"/>
    <property type="match status" value="1"/>
</dbReference>
<evidence type="ECO:0000256" key="1">
    <source>
        <dbReference type="ARBA" id="ARBA00001962"/>
    </source>
</evidence>
<dbReference type="Pfam" id="PF00081">
    <property type="entry name" value="Sod_Fe_N"/>
    <property type="match status" value="1"/>
</dbReference>
<feature type="chain" id="PRO_5030672798" description="Superoxide dismutase" evidence="8">
    <location>
        <begin position="18"/>
        <end position="247"/>
    </location>
</feature>
<feature type="binding site" evidence="6">
    <location>
        <position position="199"/>
    </location>
    <ligand>
        <name>Mn(2+)</name>
        <dbReference type="ChEBI" id="CHEBI:29035"/>
    </ligand>
</feature>
<feature type="binding site" evidence="6">
    <location>
        <position position="95"/>
    </location>
    <ligand>
        <name>Mn(2+)</name>
        <dbReference type="ChEBI" id="CHEBI:29035"/>
    </ligand>
</feature>
<dbReference type="Pfam" id="PF02777">
    <property type="entry name" value="Sod_Fe_C"/>
    <property type="match status" value="1"/>
</dbReference>
<feature type="domain" description="Manganese/iron superoxide dismutase N-terminal" evidence="9">
    <location>
        <begin position="19"/>
        <end position="103"/>
    </location>
</feature>
<comment type="similarity">
    <text evidence="2 7">Belongs to the iron/manganese superoxide dismutase family.</text>
</comment>
<dbReference type="Gene3D" id="3.55.40.20">
    <property type="entry name" value="Iron/manganese superoxide dismutase, C-terminal domain"/>
    <property type="match status" value="1"/>
</dbReference>